<dbReference type="EC" id="2.1.1.182" evidence="7"/>
<dbReference type="Proteomes" id="UP000036923">
    <property type="component" value="Unassembled WGS sequence"/>
</dbReference>
<feature type="binding site" evidence="7 8">
    <location>
        <position position="23"/>
    </location>
    <ligand>
        <name>S-adenosyl-L-methionine</name>
        <dbReference type="ChEBI" id="CHEBI:59789"/>
    </ligand>
</feature>
<feature type="binding site" evidence="7 8">
    <location>
        <position position="25"/>
    </location>
    <ligand>
        <name>S-adenosyl-L-methionine</name>
        <dbReference type="ChEBI" id="CHEBI:59789"/>
    </ligand>
</feature>
<evidence type="ECO:0000256" key="1">
    <source>
        <dbReference type="ARBA" id="ARBA00022490"/>
    </source>
</evidence>
<dbReference type="PROSITE" id="PS51689">
    <property type="entry name" value="SAM_RNA_A_N6_MT"/>
    <property type="match status" value="1"/>
</dbReference>
<dbReference type="PANTHER" id="PTHR11727">
    <property type="entry name" value="DIMETHYLADENOSINE TRANSFERASE"/>
    <property type="match status" value="1"/>
</dbReference>
<dbReference type="STRING" id="398512.Bccel_4014"/>
<reference evidence="11" key="1">
    <citation type="submission" date="2015-07" db="EMBL/GenBank/DDBJ databases">
        <title>Near-Complete Genome Sequence of the Cellulolytic Bacterium Bacteroides (Pseudobacteroides) cellulosolvens ATCC 35603.</title>
        <authorList>
            <person name="Dassa B."/>
            <person name="Utturkar S.M."/>
            <person name="Klingeman D.M."/>
            <person name="Hurt R.A."/>
            <person name="Keller M."/>
            <person name="Xu J."/>
            <person name="Reddy Y.H.K."/>
            <person name="Borovok I."/>
            <person name="Grinberg I.R."/>
            <person name="Lamed R."/>
            <person name="Zhivin O."/>
            <person name="Bayer E.A."/>
            <person name="Brown S.D."/>
        </authorList>
    </citation>
    <scope>NUCLEOTIDE SEQUENCE [LARGE SCALE GENOMIC DNA]</scope>
    <source>
        <strain evidence="11">DSM 2933</strain>
    </source>
</reference>
<dbReference type="CDD" id="cd02440">
    <property type="entry name" value="AdoMet_MTases"/>
    <property type="match status" value="1"/>
</dbReference>
<dbReference type="FunFam" id="3.40.50.150:FF:000023">
    <property type="entry name" value="Ribosomal RNA small subunit methyltransferase A"/>
    <property type="match status" value="1"/>
</dbReference>
<dbReference type="SUPFAM" id="SSF53335">
    <property type="entry name" value="S-adenosyl-L-methionine-dependent methyltransferases"/>
    <property type="match status" value="1"/>
</dbReference>
<proteinExistence type="inferred from homology"/>
<evidence type="ECO:0000256" key="5">
    <source>
        <dbReference type="ARBA" id="ARBA00022691"/>
    </source>
</evidence>
<dbReference type="PROSITE" id="PS01131">
    <property type="entry name" value="RRNA_A_DIMETH"/>
    <property type="match status" value="1"/>
</dbReference>
<dbReference type="GO" id="GO:0003723">
    <property type="term" value="F:RNA binding"/>
    <property type="evidence" value="ECO:0007669"/>
    <property type="project" value="UniProtKB-UniRule"/>
</dbReference>
<feature type="binding site" evidence="7 8">
    <location>
        <position position="124"/>
    </location>
    <ligand>
        <name>S-adenosyl-L-methionine</name>
        <dbReference type="ChEBI" id="CHEBI:59789"/>
    </ligand>
</feature>
<keyword evidence="5 7" id="KW-0949">S-adenosyl-L-methionine</keyword>
<evidence type="ECO:0000256" key="7">
    <source>
        <dbReference type="HAMAP-Rule" id="MF_00607"/>
    </source>
</evidence>
<keyword evidence="2 7" id="KW-0698">rRNA processing</keyword>
<dbReference type="InterPro" id="IPR020596">
    <property type="entry name" value="rRNA_Ade_Mease_Trfase_CS"/>
</dbReference>
<keyword evidence="11" id="KW-1185">Reference proteome</keyword>
<dbReference type="AlphaFoldDB" id="A0A0L6JSR5"/>
<comment type="similarity">
    <text evidence="7">Belongs to the class I-like SAM-binding methyltransferase superfamily. rRNA adenine N(6)-methyltransferase family. RsmA subfamily.</text>
</comment>
<feature type="binding site" evidence="7 8">
    <location>
        <position position="96"/>
    </location>
    <ligand>
        <name>S-adenosyl-L-methionine</name>
        <dbReference type="ChEBI" id="CHEBI:59789"/>
    </ligand>
</feature>
<feature type="binding site" evidence="7 8">
    <location>
        <position position="71"/>
    </location>
    <ligand>
        <name>S-adenosyl-L-methionine</name>
        <dbReference type="ChEBI" id="CHEBI:59789"/>
    </ligand>
</feature>
<dbReference type="PATRIC" id="fig|398512.5.peg.4198"/>
<evidence type="ECO:0000256" key="8">
    <source>
        <dbReference type="PROSITE-ProRule" id="PRU01026"/>
    </source>
</evidence>
<evidence type="ECO:0000259" key="9">
    <source>
        <dbReference type="SMART" id="SM00650"/>
    </source>
</evidence>
<comment type="subcellular location">
    <subcellularLocation>
        <location evidence="7">Cytoplasm</location>
    </subcellularLocation>
</comment>
<dbReference type="NCBIfam" id="TIGR00755">
    <property type="entry name" value="ksgA"/>
    <property type="match status" value="1"/>
</dbReference>
<keyword evidence="3 7" id="KW-0489">Methyltransferase</keyword>
<dbReference type="OrthoDB" id="9814755at2"/>
<accession>A0A0L6JSR5</accession>
<dbReference type="GO" id="GO:0005829">
    <property type="term" value="C:cytosol"/>
    <property type="evidence" value="ECO:0007669"/>
    <property type="project" value="TreeGrafter"/>
</dbReference>
<dbReference type="PANTHER" id="PTHR11727:SF7">
    <property type="entry name" value="DIMETHYLADENOSINE TRANSFERASE-RELATED"/>
    <property type="match status" value="1"/>
</dbReference>
<comment type="catalytic activity">
    <reaction evidence="7">
        <text>adenosine(1518)/adenosine(1519) in 16S rRNA + 4 S-adenosyl-L-methionine = N(6)-dimethyladenosine(1518)/N(6)-dimethyladenosine(1519) in 16S rRNA + 4 S-adenosyl-L-homocysteine + 4 H(+)</text>
        <dbReference type="Rhea" id="RHEA:19609"/>
        <dbReference type="Rhea" id="RHEA-COMP:10232"/>
        <dbReference type="Rhea" id="RHEA-COMP:10233"/>
        <dbReference type="ChEBI" id="CHEBI:15378"/>
        <dbReference type="ChEBI" id="CHEBI:57856"/>
        <dbReference type="ChEBI" id="CHEBI:59789"/>
        <dbReference type="ChEBI" id="CHEBI:74411"/>
        <dbReference type="ChEBI" id="CHEBI:74493"/>
        <dbReference type="EC" id="2.1.1.182"/>
    </reaction>
</comment>
<dbReference type="InterPro" id="IPR020598">
    <property type="entry name" value="rRNA_Ade_methylase_Trfase_N"/>
</dbReference>
<evidence type="ECO:0000313" key="11">
    <source>
        <dbReference type="Proteomes" id="UP000036923"/>
    </source>
</evidence>
<evidence type="ECO:0000256" key="3">
    <source>
        <dbReference type="ARBA" id="ARBA00022603"/>
    </source>
</evidence>
<dbReference type="RefSeq" id="WP_036936346.1">
    <property type="nucleotide sequence ID" value="NZ_JQKC01000002.1"/>
</dbReference>
<evidence type="ECO:0000256" key="4">
    <source>
        <dbReference type="ARBA" id="ARBA00022679"/>
    </source>
</evidence>
<evidence type="ECO:0000256" key="2">
    <source>
        <dbReference type="ARBA" id="ARBA00022552"/>
    </source>
</evidence>
<protein>
    <recommendedName>
        <fullName evidence="7">Ribosomal RNA small subunit methyltransferase A</fullName>
        <ecNumber evidence="7">2.1.1.182</ecNumber>
    </recommendedName>
    <alternativeName>
        <fullName evidence="7">16S rRNA (adenine(1518)-N(6)/adenine(1519)-N(6))-dimethyltransferase</fullName>
    </alternativeName>
    <alternativeName>
        <fullName evidence="7">16S rRNA dimethyladenosine transferase</fullName>
    </alternativeName>
    <alternativeName>
        <fullName evidence="7">16S rRNA dimethylase</fullName>
    </alternativeName>
    <alternativeName>
        <fullName evidence="7">S-adenosylmethionine-6-N', N'-adenosyl(rRNA) dimethyltransferase</fullName>
    </alternativeName>
</protein>
<keyword evidence="4 7" id="KW-0808">Transferase</keyword>
<name>A0A0L6JSR5_9FIRM</name>
<keyword evidence="6 7" id="KW-0694">RNA-binding</keyword>
<dbReference type="InterPro" id="IPR001737">
    <property type="entry name" value="KsgA/Erm"/>
</dbReference>
<dbReference type="SMART" id="SM00650">
    <property type="entry name" value="rADc"/>
    <property type="match status" value="1"/>
</dbReference>
<evidence type="ECO:0000313" key="10">
    <source>
        <dbReference type="EMBL" id="KNY28740.1"/>
    </source>
</evidence>
<dbReference type="InterPro" id="IPR029063">
    <property type="entry name" value="SAM-dependent_MTases_sf"/>
</dbReference>
<evidence type="ECO:0000256" key="6">
    <source>
        <dbReference type="ARBA" id="ARBA00022884"/>
    </source>
</evidence>
<sequence>MRQITKELIQKYDIRLTKSLGQNFLVDDNIIDKIVNMADIDKNDIVIEVGPGIGNMTRRLAAKAGRLIAVEIDKHLIPPLEEVLKEFPNSSLINKDILKTSLEEVIREEKEKAPETEHVKIVANLPYYITTPIIMKFLEENPGIDTMVFMIQKEVAERIVASPGGKDYGALSVAVQYYSKPERLFDVSPHCFVPKPEVDSTVIRMKVFKEPAVKLINKDMFFTTVKASFGQRRKTLLNALSNSNKFAKSKEEIRQILIDLGIDENARGETLTINQFAQISNRFAQPTQN</sequence>
<gene>
    <name evidence="7" type="primary">rsmA</name>
    <name evidence="7" type="synonym">ksgA</name>
    <name evidence="10" type="ORF">Bccel_4014</name>
</gene>
<dbReference type="eggNOG" id="COG0030">
    <property type="taxonomic scope" value="Bacteria"/>
</dbReference>
<dbReference type="InterPro" id="IPR011530">
    <property type="entry name" value="rRNA_adenine_dimethylase"/>
</dbReference>
<dbReference type="Gene3D" id="3.40.50.150">
    <property type="entry name" value="Vaccinia Virus protein VP39"/>
    <property type="match status" value="1"/>
</dbReference>
<dbReference type="Gene3D" id="1.10.8.100">
    <property type="entry name" value="Ribosomal RNA adenine dimethylase-like, domain 2"/>
    <property type="match status" value="1"/>
</dbReference>
<dbReference type="EMBL" id="LGTC01000001">
    <property type="protein sequence ID" value="KNY28740.1"/>
    <property type="molecule type" value="Genomic_DNA"/>
</dbReference>
<comment type="function">
    <text evidence="7">Specifically dimethylates two adjacent adenosines (A1518 and A1519) in the loop of a conserved hairpin near the 3'-end of 16S rRNA in the 30S particle. May play a critical role in biogenesis of 30S subunits.</text>
</comment>
<organism evidence="10 11">
    <name type="scientific">Pseudobacteroides cellulosolvens ATCC 35603 = DSM 2933</name>
    <dbReference type="NCBI Taxonomy" id="398512"/>
    <lineage>
        <taxon>Bacteria</taxon>
        <taxon>Bacillati</taxon>
        <taxon>Bacillota</taxon>
        <taxon>Clostridia</taxon>
        <taxon>Eubacteriales</taxon>
        <taxon>Oscillospiraceae</taxon>
        <taxon>Pseudobacteroides</taxon>
    </lineage>
</organism>
<dbReference type="InterPro" id="IPR023165">
    <property type="entry name" value="rRNA_Ade_diMease-like_C"/>
</dbReference>
<dbReference type="HAMAP" id="MF_00607">
    <property type="entry name" value="16SrRNA_methyltr_A"/>
    <property type="match status" value="1"/>
</dbReference>
<comment type="caution">
    <text evidence="10">The sequence shown here is derived from an EMBL/GenBank/DDBJ whole genome shotgun (WGS) entry which is preliminary data.</text>
</comment>
<keyword evidence="1 7" id="KW-0963">Cytoplasm</keyword>
<feature type="binding site" evidence="7 8">
    <location>
        <position position="50"/>
    </location>
    <ligand>
        <name>S-adenosyl-L-methionine</name>
        <dbReference type="ChEBI" id="CHEBI:59789"/>
    </ligand>
</feature>
<dbReference type="Pfam" id="PF00398">
    <property type="entry name" value="RrnaAD"/>
    <property type="match status" value="1"/>
</dbReference>
<feature type="domain" description="Ribosomal RNA adenine methylase transferase N-terminal" evidence="9">
    <location>
        <begin position="30"/>
        <end position="209"/>
    </location>
</feature>
<dbReference type="GO" id="GO:0052908">
    <property type="term" value="F:16S rRNA (adenine(1518)-N(6)/adenine(1519)-N(6))-dimethyltransferase activity"/>
    <property type="evidence" value="ECO:0007669"/>
    <property type="project" value="UniProtKB-EC"/>
</dbReference>